<accession>A0A1Z4JM40</accession>
<organism evidence="1 2">
    <name type="scientific">Leptolyngbya boryana NIES-2135</name>
    <dbReference type="NCBI Taxonomy" id="1973484"/>
    <lineage>
        <taxon>Bacteria</taxon>
        <taxon>Bacillati</taxon>
        <taxon>Cyanobacteriota</taxon>
        <taxon>Cyanophyceae</taxon>
        <taxon>Leptolyngbyales</taxon>
        <taxon>Leptolyngbyaceae</taxon>
        <taxon>Leptolyngbya group</taxon>
        <taxon>Leptolyngbya</taxon>
    </lineage>
</organism>
<evidence type="ECO:0000313" key="1">
    <source>
        <dbReference type="EMBL" id="BAY57766.1"/>
    </source>
</evidence>
<dbReference type="AlphaFoldDB" id="A0A1Z4JM40"/>
<sequence>MSRLIINPANGTNWRLLYQHQFTTQQISVRERSLIPDTVLPVQAESRILAVKTFSQYARSTWKSGGSLTPLVDSGVSDIGQLALSRYQLPCNGARLLIFPKFSTTYQLKFSCPWWFSDLALTLYEYIGSESDSTEDLIRELQTQVQLLF</sequence>
<evidence type="ECO:0000313" key="2">
    <source>
        <dbReference type="Proteomes" id="UP000217895"/>
    </source>
</evidence>
<name>A0A1Z4JM40_LEPBY</name>
<keyword evidence="2" id="KW-1185">Reference proteome</keyword>
<gene>
    <name evidence="1" type="ORF">NIES2135_46370</name>
</gene>
<dbReference type="EMBL" id="AP018203">
    <property type="protein sequence ID" value="BAY57766.1"/>
    <property type="molecule type" value="Genomic_DNA"/>
</dbReference>
<proteinExistence type="predicted"/>
<protein>
    <submittedName>
        <fullName evidence="1">Uncharacterized protein</fullName>
    </submittedName>
</protein>
<reference evidence="1 2" key="1">
    <citation type="submission" date="2017-06" db="EMBL/GenBank/DDBJ databases">
        <title>Genome sequencing of cyanobaciteial culture collection at National Institute for Environmental Studies (NIES).</title>
        <authorList>
            <person name="Hirose Y."/>
            <person name="Shimura Y."/>
            <person name="Fujisawa T."/>
            <person name="Nakamura Y."/>
            <person name="Kawachi M."/>
        </authorList>
    </citation>
    <scope>NUCLEOTIDE SEQUENCE [LARGE SCALE GENOMIC DNA]</scope>
    <source>
        <strain evidence="1 2">NIES-2135</strain>
    </source>
</reference>
<dbReference type="Proteomes" id="UP000217895">
    <property type="component" value="Chromosome"/>
</dbReference>